<dbReference type="EMBL" id="CP027541">
    <property type="protein sequence ID" value="AWT51578.1"/>
    <property type="molecule type" value="Genomic_DNA"/>
</dbReference>
<gene>
    <name evidence="4" type="ORF">D806_005850</name>
</gene>
<keyword evidence="2" id="KW-0288">FMN</keyword>
<dbReference type="Pfam" id="PF03060">
    <property type="entry name" value="NMO"/>
    <property type="match status" value="1"/>
</dbReference>
<reference evidence="4 5" key="1">
    <citation type="journal article" date="2013" name="Genome Announc.">
        <title>Draft genome sequence of MKD8, a conjugal recipient Mycobacterium smegmatis strain.</title>
        <authorList>
            <person name="Gray T.A."/>
            <person name="Palumbo M.J."/>
            <person name="Derbyshire K.M."/>
        </authorList>
    </citation>
    <scope>NUCLEOTIDE SEQUENCE [LARGE SCALE GENOMIC DNA]</scope>
    <source>
        <strain evidence="4 5">MKD8</strain>
    </source>
</reference>
<dbReference type="SUPFAM" id="SSF51412">
    <property type="entry name" value="Inosine monophosphate dehydrogenase (IMPDH)"/>
    <property type="match status" value="1"/>
</dbReference>
<dbReference type="GO" id="GO:0018580">
    <property type="term" value="F:nitronate monooxygenase activity"/>
    <property type="evidence" value="ECO:0007669"/>
    <property type="project" value="InterPro"/>
</dbReference>
<dbReference type="InterPro" id="IPR004136">
    <property type="entry name" value="NMO"/>
</dbReference>
<dbReference type="Proteomes" id="UP000011200">
    <property type="component" value="Chromosome"/>
</dbReference>
<dbReference type="Gene3D" id="3.20.20.70">
    <property type="entry name" value="Aldolase class I"/>
    <property type="match status" value="1"/>
</dbReference>
<dbReference type="CDD" id="cd04730">
    <property type="entry name" value="NPD_like"/>
    <property type="match status" value="1"/>
</dbReference>
<evidence type="ECO:0000313" key="4">
    <source>
        <dbReference type="EMBL" id="AWT51578.1"/>
    </source>
</evidence>
<keyword evidence="3" id="KW-0560">Oxidoreductase</keyword>
<evidence type="ECO:0000313" key="5">
    <source>
        <dbReference type="Proteomes" id="UP000011200"/>
    </source>
</evidence>
<dbReference type="PANTHER" id="PTHR32332">
    <property type="entry name" value="2-NITROPROPANE DIOXYGENASE"/>
    <property type="match status" value="1"/>
</dbReference>
<keyword evidence="1" id="KW-0285">Flavoprotein</keyword>
<evidence type="ECO:0000256" key="2">
    <source>
        <dbReference type="ARBA" id="ARBA00022643"/>
    </source>
</evidence>
<dbReference type="PANTHER" id="PTHR32332:SF20">
    <property type="entry name" value="2-NITROPROPANE DIOXYGENASE-LIKE PROTEIN"/>
    <property type="match status" value="1"/>
</dbReference>
<organism evidence="4 5">
    <name type="scientific">Mycolicibacterium smegmatis (strain MKD8)</name>
    <name type="common">Mycobacterium smegmatis</name>
    <dbReference type="NCBI Taxonomy" id="1214915"/>
    <lineage>
        <taxon>Bacteria</taxon>
        <taxon>Bacillati</taxon>
        <taxon>Actinomycetota</taxon>
        <taxon>Actinomycetes</taxon>
        <taxon>Mycobacteriales</taxon>
        <taxon>Mycobacteriaceae</taxon>
        <taxon>Mycolicibacterium</taxon>
    </lineage>
</organism>
<name>A0A2U9PIR8_MYCSE</name>
<keyword evidence="4" id="KW-0223">Dioxygenase</keyword>
<sequence>MQWVATSELAAAVSNAGGLGILSALTQPSPEALAREIRRCFDQTDRPFGVNLTVLPAINPPPYAEYRHAIIESGVRVVETAGGNPAEHVAAFKAAGIAVIHKCTSLRHARKAEAIGADIVSIDGFECAGHPGEDDITGLILIPRVSAALRIPVVASGGIADGRGLAAALMLGAEGVSMGTRFMCSREAPIHEAIKQRIVEASELETELIFRSLRNTSRVSSNRVSREVVDVLARGGQFEDVRHLVAGARGRVVYAEGDPEWGIWTVGMVQGLIEDIPSCSDLVPRIAHEARRLIGSFGFGVSAPDSADGARHSTPVARLHS</sequence>
<dbReference type="GO" id="GO:0051213">
    <property type="term" value="F:dioxygenase activity"/>
    <property type="evidence" value="ECO:0007669"/>
    <property type="project" value="UniProtKB-KW"/>
</dbReference>
<protein>
    <submittedName>
        <fullName evidence="4">2-Nitropropane dioxygenase</fullName>
    </submittedName>
</protein>
<dbReference type="InterPro" id="IPR013785">
    <property type="entry name" value="Aldolase_TIM"/>
</dbReference>
<evidence type="ECO:0000256" key="1">
    <source>
        <dbReference type="ARBA" id="ARBA00022630"/>
    </source>
</evidence>
<dbReference type="AlphaFoldDB" id="A0A2U9PIR8"/>
<proteinExistence type="predicted"/>
<evidence type="ECO:0000256" key="3">
    <source>
        <dbReference type="ARBA" id="ARBA00023002"/>
    </source>
</evidence>
<reference evidence="5" key="2">
    <citation type="submission" date="2018-03" db="EMBL/GenBank/DDBJ databases">
        <authorList>
            <person name="Derbyshire K."/>
            <person name="Gray T.A."/>
            <person name="Champion M."/>
        </authorList>
    </citation>
    <scope>NUCLEOTIDE SEQUENCE [LARGE SCALE GENOMIC DNA]</scope>
    <source>
        <strain evidence="5">MKD8</strain>
    </source>
</reference>
<accession>A0A2U9PIR8</accession>